<evidence type="ECO:0000256" key="1">
    <source>
        <dbReference type="SAM" id="MobiDB-lite"/>
    </source>
</evidence>
<dbReference type="InterPro" id="IPR013784">
    <property type="entry name" value="Carb-bd-like_fold"/>
</dbReference>
<feature type="region of interest" description="Disordered" evidence="1">
    <location>
        <begin position="116"/>
        <end position="140"/>
    </location>
</feature>
<feature type="signal peptide" evidence="3">
    <location>
        <begin position="1"/>
        <end position="24"/>
    </location>
</feature>
<feature type="compositionally biased region" description="Gly residues" evidence="1">
    <location>
        <begin position="633"/>
        <end position="652"/>
    </location>
</feature>
<dbReference type="EMBL" id="BOQN01000139">
    <property type="protein sequence ID" value="GIM97267.1"/>
    <property type="molecule type" value="Genomic_DNA"/>
</dbReference>
<feature type="transmembrane region" description="Helical" evidence="2">
    <location>
        <begin position="279"/>
        <end position="300"/>
    </location>
</feature>
<sequence length="691" mass="67816">MAQAGALLAVVLGVIVVAPAVALADPPDVQITSLPTDVVSGNSLQMGFKVRAVNVNGGAGGQATATIKVSGMTCDGCNQIAQVSSDGTDFNVKLTAPTVDAGATKTVNISVSATIDGQTNSTSQPVNVKGPDKPQTVTSISGKVKDQDGKAISGAAVAMKDSAGHAYQTTTNGSGGYSFNSSDSSQITPGNISVGALKDGFNAATVQIQASAGKSVTVPLTLKAVEATASATPSASVSAAASSAALDEATEDPTTDESAAVDADTENKSADSGSGSGSMLFIIVGGLLVAAGVGAIVLVLMRRKNNGEDGGVDDDPTSMPVGPGGVVPPSQGRFNDATRVASPMAAGRDATMVAPRAASPMSDAPTMLHRPVVEDEFPDPYGVPVPNQGGYAGGGGGWDDPGVPGQQYGGAAQGGQYGGAAQGGGGQYGGTYGAAQPAGPQYGGGAPQGGGQYGAAAAPADAPQQRYDEPTGMYRPEAGNDYDEYEQPGAQQYGGGAAQGGGQYGGGTYGGGAQQYGGSQQYGAAEPTGYGDQRGGYPDQGAGGWGGQDAGNGYGPQQGGGRYGAAAPAGQYGGGYDDQAGYGGDQGGQYGAAGGGYDQYGGAQGAAPGGQYGQAAPPPPVPPVPPVPSAPGGQYGAGGAPAGQYGAGGYDQGGYDQRGGYNEQNRHGGQPPRPQEPSQPGQRRSLDWMDN</sequence>
<dbReference type="Proteomes" id="UP000677082">
    <property type="component" value="Unassembled WGS sequence"/>
</dbReference>
<reference evidence="4 5" key="1">
    <citation type="submission" date="2021-03" db="EMBL/GenBank/DDBJ databases">
        <title>Whole genome shotgun sequence of Actinoplanes toevensis NBRC 105298.</title>
        <authorList>
            <person name="Komaki H."/>
            <person name="Tamura T."/>
        </authorList>
    </citation>
    <scope>NUCLEOTIDE SEQUENCE [LARGE SCALE GENOMIC DNA]</scope>
    <source>
        <strain evidence="4 5">NBRC 105298</strain>
    </source>
</reference>
<dbReference type="Gene3D" id="2.60.40.1120">
    <property type="entry name" value="Carboxypeptidase-like, regulatory domain"/>
    <property type="match status" value="1"/>
</dbReference>
<dbReference type="CDD" id="cd12087">
    <property type="entry name" value="TM_EGFR-like"/>
    <property type="match status" value="1"/>
</dbReference>
<evidence type="ECO:0008006" key="6">
    <source>
        <dbReference type="Google" id="ProtNLM"/>
    </source>
</evidence>
<comment type="caution">
    <text evidence="4">The sequence shown here is derived from an EMBL/GenBank/DDBJ whole genome shotgun (WGS) entry which is preliminary data.</text>
</comment>
<dbReference type="GO" id="GO:0030246">
    <property type="term" value="F:carbohydrate binding"/>
    <property type="evidence" value="ECO:0007669"/>
    <property type="project" value="InterPro"/>
</dbReference>
<feature type="region of interest" description="Disordered" evidence="1">
    <location>
        <begin position="439"/>
        <end position="498"/>
    </location>
</feature>
<keyword evidence="2" id="KW-1133">Transmembrane helix</keyword>
<evidence type="ECO:0000256" key="2">
    <source>
        <dbReference type="SAM" id="Phobius"/>
    </source>
</evidence>
<feature type="compositionally biased region" description="Gly residues" evidence="1">
    <location>
        <begin position="441"/>
        <end position="453"/>
    </location>
</feature>
<feature type="compositionally biased region" description="Polar residues" evidence="1">
    <location>
        <begin position="116"/>
        <end position="126"/>
    </location>
</feature>
<keyword evidence="5" id="KW-1185">Reference proteome</keyword>
<evidence type="ECO:0000313" key="5">
    <source>
        <dbReference type="Proteomes" id="UP000677082"/>
    </source>
</evidence>
<evidence type="ECO:0000256" key="3">
    <source>
        <dbReference type="SAM" id="SignalP"/>
    </source>
</evidence>
<feature type="compositionally biased region" description="Low complexity" evidence="1">
    <location>
        <begin position="516"/>
        <end position="525"/>
    </location>
</feature>
<feature type="region of interest" description="Disordered" evidence="1">
    <location>
        <begin position="515"/>
        <end position="691"/>
    </location>
</feature>
<protein>
    <recommendedName>
        <fullName evidence="6">Carboxypeptidase regulatory-like domain-containing protein</fullName>
    </recommendedName>
</protein>
<evidence type="ECO:0000313" key="4">
    <source>
        <dbReference type="EMBL" id="GIM97267.1"/>
    </source>
</evidence>
<proteinExistence type="predicted"/>
<feature type="compositionally biased region" description="Gly residues" evidence="1">
    <location>
        <begin position="407"/>
        <end position="417"/>
    </location>
</feature>
<name>A0A919WBP1_9ACTN</name>
<keyword evidence="3" id="KW-0732">Signal</keyword>
<gene>
    <name evidence="4" type="ORF">Ato02nite_090600</name>
</gene>
<keyword evidence="2" id="KW-0812">Transmembrane</keyword>
<keyword evidence="2" id="KW-0472">Membrane</keyword>
<feature type="compositionally biased region" description="Gly residues" evidence="1">
    <location>
        <begin position="541"/>
        <end position="563"/>
    </location>
</feature>
<dbReference type="Pfam" id="PF13620">
    <property type="entry name" value="CarboxypepD_reg"/>
    <property type="match status" value="1"/>
</dbReference>
<accession>A0A919WBP1</accession>
<feature type="compositionally biased region" description="Gly residues" evidence="1">
    <location>
        <begin position="571"/>
        <end position="612"/>
    </location>
</feature>
<dbReference type="AlphaFoldDB" id="A0A919WBP1"/>
<feature type="compositionally biased region" description="Low complexity" evidence="1">
    <location>
        <begin position="454"/>
        <end position="465"/>
    </location>
</feature>
<organism evidence="4 5">
    <name type="scientific">Paractinoplanes toevensis</name>
    <dbReference type="NCBI Taxonomy" id="571911"/>
    <lineage>
        <taxon>Bacteria</taxon>
        <taxon>Bacillati</taxon>
        <taxon>Actinomycetota</taxon>
        <taxon>Actinomycetes</taxon>
        <taxon>Micromonosporales</taxon>
        <taxon>Micromonosporaceae</taxon>
        <taxon>Paractinoplanes</taxon>
    </lineage>
</organism>
<feature type="region of interest" description="Disordered" evidence="1">
    <location>
        <begin position="391"/>
        <end position="417"/>
    </location>
</feature>
<feature type="compositionally biased region" description="Pro residues" evidence="1">
    <location>
        <begin position="616"/>
        <end position="629"/>
    </location>
</feature>
<dbReference type="SUPFAM" id="SSF49452">
    <property type="entry name" value="Starch-binding domain-like"/>
    <property type="match status" value="1"/>
</dbReference>
<feature type="region of interest" description="Disordered" evidence="1">
    <location>
        <begin position="242"/>
        <end position="274"/>
    </location>
</feature>
<feature type="chain" id="PRO_5036688708" description="Carboxypeptidase regulatory-like domain-containing protein" evidence="3">
    <location>
        <begin position="25"/>
        <end position="691"/>
    </location>
</feature>